<organism evidence="1 2">
    <name type="scientific">Catenulispora yoronensis</name>
    <dbReference type="NCBI Taxonomy" id="450799"/>
    <lineage>
        <taxon>Bacteria</taxon>
        <taxon>Bacillati</taxon>
        <taxon>Actinomycetota</taxon>
        <taxon>Actinomycetes</taxon>
        <taxon>Catenulisporales</taxon>
        <taxon>Catenulisporaceae</taxon>
        <taxon>Catenulispora</taxon>
    </lineage>
</organism>
<comment type="caution">
    <text evidence="1">The sequence shown here is derived from an EMBL/GenBank/DDBJ whole genome shotgun (WGS) entry which is preliminary data.</text>
</comment>
<sequence length="159" mass="16470">MGSENGRAELRGLYTDPAQPLTVAVGQAFDLVSMPAAVGHAAIAALRARRVRLGPVVADSRRSVMRVGFLVAPSPHSTPGPTPRTADPDSVALCEWASRSGSELGVRVGGQGSTATLPPLVPWRGWLHWLVPPGGAAGRWTPSGALLSVLSEPPRASSL</sequence>
<keyword evidence="2" id="KW-1185">Reference proteome</keyword>
<name>A0ABN2TUG1_9ACTN</name>
<reference evidence="1 2" key="1">
    <citation type="journal article" date="2019" name="Int. J. Syst. Evol. Microbiol.">
        <title>The Global Catalogue of Microorganisms (GCM) 10K type strain sequencing project: providing services to taxonomists for standard genome sequencing and annotation.</title>
        <authorList>
            <consortium name="The Broad Institute Genomics Platform"/>
            <consortium name="The Broad Institute Genome Sequencing Center for Infectious Disease"/>
            <person name="Wu L."/>
            <person name="Ma J."/>
        </authorList>
    </citation>
    <scope>NUCLEOTIDE SEQUENCE [LARGE SCALE GENOMIC DNA]</scope>
    <source>
        <strain evidence="1 2">JCM 16014</strain>
    </source>
</reference>
<dbReference type="RefSeq" id="WP_344664924.1">
    <property type="nucleotide sequence ID" value="NZ_BAAAQN010000007.1"/>
</dbReference>
<accession>A0ABN2TUG1</accession>
<gene>
    <name evidence="1" type="ORF">GCM10009839_16600</name>
</gene>
<evidence type="ECO:0000313" key="2">
    <source>
        <dbReference type="Proteomes" id="UP001500751"/>
    </source>
</evidence>
<protein>
    <submittedName>
        <fullName evidence="1">Uncharacterized protein</fullName>
    </submittedName>
</protein>
<dbReference type="EMBL" id="BAAAQN010000007">
    <property type="protein sequence ID" value="GAA2020552.1"/>
    <property type="molecule type" value="Genomic_DNA"/>
</dbReference>
<proteinExistence type="predicted"/>
<dbReference type="Proteomes" id="UP001500751">
    <property type="component" value="Unassembled WGS sequence"/>
</dbReference>
<evidence type="ECO:0000313" key="1">
    <source>
        <dbReference type="EMBL" id="GAA2020552.1"/>
    </source>
</evidence>